<accession>A0A642V5R1</accession>
<keyword evidence="2" id="KW-0227">DNA damage</keyword>
<comment type="subcellular location">
    <subcellularLocation>
        <location evidence="1">Nucleus</location>
    </subcellularLocation>
</comment>
<dbReference type="InterPro" id="IPR018622">
    <property type="entry name" value="DNA_damage_chkpnt_Lcd1"/>
</dbReference>
<gene>
    <name evidence="6" type="ORF">TRICI_002826</name>
</gene>
<dbReference type="GO" id="GO:0005634">
    <property type="term" value="C:nucleus"/>
    <property type="evidence" value="ECO:0007669"/>
    <property type="project" value="UniProtKB-SubCell"/>
</dbReference>
<feature type="compositionally biased region" description="Basic and acidic residues" evidence="5">
    <location>
        <begin position="175"/>
        <end position="184"/>
    </location>
</feature>
<feature type="region of interest" description="Disordered" evidence="5">
    <location>
        <begin position="103"/>
        <end position="190"/>
    </location>
</feature>
<dbReference type="OrthoDB" id="5245063at2759"/>
<keyword evidence="7" id="KW-1185">Reference proteome</keyword>
<proteinExistence type="predicted"/>
<dbReference type="Pfam" id="PF09798">
    <property type="entry name" value="LCD1"/>
    <property type="match status" value="2"/>
</dbReference>
<keyword evidence="4" id="KW-0175">Coiled coil</keyword>
<comment type="caution">
    <text evidence="6">The sequence shown here is derived from an EMBL/GenBank/DDBJ whole genome shotgun (WGS) entry which is preliminary data.</text>
</comment>
<name>A0A642V5R1_9ASCO</name>
<evidence type="ECO:0000256" key="3">
    <source>
        <dbReference type="ARBA" id="ARBA00023242"/>
    </source>
</evidence>
<evidence type="ECO:0000256" key="4">
    <source>
        <dbReference type="SAM" id="Coils"/>
    </source>
</evidence>
<evidence type="ECO:0000313" key="6">
    <source>
        <dbReference type="EMBL" id="KAA8914792.1"/>
    </source>
</evidence>
<evidence type="ECO:0000256" key="2">
    <source>
        <dbReference type="ARBA" id="ARBA00022763"/>
    </source>
</evidence>
<evidence type="ECO:0008006" key="8">
    <source>
        <dbReference type="Google" id="ProtNLM"/>
    </source>
</evidence>
<dbReference type="VEuPathDB" id="FungiDB:TRICI_002826"/>
<reference evidence="6" key="1">
    <citation type="journal article" date="2019" name="G3 (Bethesda)">
        <title>Genome Assemblies of Two Rare Opportunistic Yeast Pathogens: Diutina rugosa (syn. Candida rugosa) and Trichomonascus ciferrii (syn. Candida ciferrii).</title>
        <authorList>
            <person name="Mixao V."/>
            <person name="Saus E."/>
            <person name="Hansen A.P."/>
            <person name="Lass-Florl C."/>
            <person name="Gabaldon T."/>
        </authorList>
    </citation>
    <scope>NUCLEOTIDE SEQUENCE</scope>
    <source>
        <strain evidence="6">CBS 4856</strain>
    </source>
</reference>
<sequence length="674" mass="76986">MESSSDDDDELIKFVQERELKKGGGGLEKELQQKEGEISILRSNLAQSQRTHETEVGELRQLHYETKKKADMELETLRAEIQRLKNEKDFLVNEVHQSAIQRKVKTTTTSTSNASANSTSYGTGNTTVVGEGETPSPKGSPRKKRDFASSFREGFDNNLLLSPSKRQKKQQLAHKMVESTKREGSPSVAEKPIAAATCTGRRADEAVVSSLYRNSYVLDFVQTISNYDLYENGRVVNIIEELDRFKDRESGLPMAVVLQRIINESLTPDVVLTLFDVCLRFLWQCVNEKRYEPMHYLFTLLYATLVFDPKTILQTKLEPCFQFLKHVIIDGLTLILQASEEPLPRVNFQNRVLLNRHHAFWFLITGYSMDILETICFCAGFNTELFRKCWTLIDTKFIITLLCPQIPANLLIRSVLILTSSISTTSVGHIETRPQGFRTADETEEFVTDPELVDYCKRLLNEPPVVSNALLVHTFNEYVPFNANYINGTNLEQYSVFGYDLGRFGDNAKYLYELNELNDTNYIVLQRAVIKFLTTMLIRRGINPLIDEDSLSLIFELVTCLCDQFEIVYTREHHTGIRLKLINDCVRLLHAIWFLHPELPKILKTFPPDKERAVVVALARVAFSSPRNNNNDPAIDDAEIRFPEDVIDKARDILEQALTPDEANDIYDAMSNPE</sequence>
<evidence type="ECO:0000313" key="7">
    <source>
        <dbReference type="Proteomes" id="UP000761534"/>
    </source>
</evidence>
<keyword evidence="3" id="KW-0539">Nucleus</keyword>
<evidence type="ECO:0000256" key="5">
    <source>
        <dbReference type="SAM" id="MobiDB-lite"/>
    </source>
</evidence>
<dbReference type="AlphaFoldDB" id="A0A642V5R1"/>
<dbReference type="GO" id="GO:0000077">
    <property type="term" value="P:DNA damage checkpoint signaling"/>
    <property type="evidence" value="ECO:0007669"/>
    <property type="project" value="InterPro"/>
</dbReference>
<feature type="coiled-coil region" evidence="4">
    <location>
        <begin position="31"/>
        <end position="101"/>
    </location>
</feature>
<organism evidence="6 7">
    <name type="scientific">Trichomonascus ciferrii</name>
    <dbReference type="NCBI Taxonomy" id="44093"/>
    <lineage>
        <taxon>Eukaryota</taxon>
        <taxon>Fungi</taxon>
        <taxon>Dikarya</taxon>
        <taxon>Ascomycota</taxon>
        <taxon>Saccharomycotina</taxon>
        <taxon>Dipodascomycetes</taxon>
        <taxon>Dipodascales</taxon>
        <taxon>Trichomonascaceae</taxon>
        <taxon>Trichomonascus</taxon>
        <taxon>Trichomonascus ciferrii complex</taxon>
    </lineage>
</organism>
<dbReference type="Proteomes" id="UP000761534">
    <property type="component" value="Unassembled WGS sequence"/>
</dbReference>
<feature type="compositionally biased region" description="Low complexity" evidence="5">
    <location>
        <begin position="106"/>
        <end position="134"/>
    </location>
</feature>
<dbReference type="EMBL" id="SWFS01000192">
    <property type="protein sequence ID" value="KAA8914792.1"/>
    <property type="molecule type" value="Genomic_DNA"/>
</dbReference>
<evidence type="ECO:0000256" key="1">
    <source>
        <dbReference type="ARBA" id="ARBA00004123"/>
    </source>
</evidence>
<protein>
    <recommendedName>
        <fullName evidence="8">DNA damage checkpoint protein LCD1</fullName>
    </recommendedName>
</protein>